<dbReference type="EMBL" id="NHRY01000097">
    <property type="protein sequence ID" value="PPQ34625.1"/>
    <property type="molecule type" value="Genomic_DNA"/>
</dbReference>
<comment type="caution">
    <text evidence="17">The sequence shown here is derived from an EMBL/GenBank/DDBJ whole genome shotgun (WGS) entry which is preliminary data.</text>
</comment>
<evidence type="ECO:0000313" key="17">
    <source>
        <dbReference type="EMBL" id="PPQ34625.1"/>
    </source>
</evidence>
<dbReference type="GO" id="GO:0046933">
    <property type="term" value="F:proton-transporting ATP synthase activity, rotational mechanism"/>
    <property type="evidence" value="ECO:0007669"/>
    <property type="project" value="UniProtKB-UniRule"/>
</dbReference>
<keyword evidence="9 13" id="KW-0066">ATP synthesis</keyword>
<evidence type="ECO:0000256" key="1">
    <source>
        <dbReference type="ARBA" id="ARBA00005513"/>
    </source>
</evidence>
<accession>A0A2S6NIV5</accession>
<dbReference type="Proteomes" id="UP000239724">
    <property type="component" value="Unassembled WGS sequence"/>
</dbReference>
<evidence type="ECO:0000256" key="14">
    <source>
        <dbReference type="RuleBase" id="RU003848"/>
    </source>
</evidence>
<evidence type="ECO:0000256" key="5">
    <source>
        <dbReference type="ARBA" id="ARBA00022781"/>
    </source>
</evidence>
<keyword evidence="15" id="KW-0175">Coiled coil</keyword>
<dbReference type="PANTHER" id="PTHR33445">
    <property type="entry name" value="ATP SYNTHASE SUBUNIT B', CHLOROPLASTIC"/>
    <property type="match status" value="1"/>
</dbReference>
<dbReference type="GO" id="GO:0012505">
    <property type="term" value="C:endomembrane system"/>
    <property type="evidence" value="ECO:0007669"/>
    <property type="project" value="UniProtKB-SubCell"/>
</dbReference>
<comment type="similarity">
    <text evidence="1 13 14">Belongs to the ATPase B chain family.</text>
</comment>
<dbReference type="InterPro" id="IPR002146">
    <property type="entry name" value="ATP_synth_b/b'su_bac/chlpt"/>
</dbReference>
<keyword evidence="2 13" id="KW-0813">Transport</keyword>
<dbReference type="GO" id="GO:0045259">
    <property type="term" value="C:proton-transporting ATP synthase complex"/>
    <property type="evidence" value="ECO:0007669"/>
    <property type="project" value="UniProtKB-KW"/>
</dbReference>
<keyword evidence="13" id="KW-1003">Cell membrane</keyword>
<protein>
    <recommendedName>
        <fullName evidence="13">ATP synthase subunit b</fullName>
    </recommendedName>
    <alternativeName>
        <fullName evidence="13">ATP synthase F(0) sector subunit b</fullName>
    </alternativeName>
    <alternativeName>
        <fullName evidence="13">ATPase subunit I</fullName>
    </alternativeName>
    <alternativeName>
        <fullName evidence="13">F-type ATPase subunit b</fullName>
        <shortName evidence="13">F-ATPase subunit b</shortName>
    </alternativeName>
</protein>
<keyword evidence="6 13" id="KW-1133">Transmembrane helix</keyword>
<evidence type="ECO:0000256" key="15">
    <source>
        <dbReference type="SAM" id="Coils"/>
    </source>
</evidence>
<evidence type="ECO:0000256" key="4">
    <source>
        <dbReference type="ARBA" id="ARBA00022692"/>
    </source>
</evidence>
<evidence type="ECO:0000256" key="12">
    <source>
        <dbReference type="ARBA" id="ARBA00037847"/>
    </source>
</evidence>
<dbReference type="HAMAP" id="MF_01398">
    <property type="entry name" value="ATP_synth_b_bprime"/>
    <property type="match status" value="1"/>
</dbReference>
<keyword evidence="4 13" id="KW-0812">Transmembrane</keyword>
<keyword evidence="18" id="KW-1185">Reference proteome</keyword>
<comment type="subcellular location">
    <subcellularLocation>
        <location evidence="13">Cell membrane</location>
        <topology evidence="13">Single-pass membrane protein</topology>
    </subcellularLocation>
    <subcellularLocation>
        <location evidence="12">Endomembrane system</location>
        <topology evidence="12">Single-pass membrane protein</topology>
    </subcellularLocation>
</comment>
<keyword evidence="3 13" id="KW-0138">CF(0)</keyword>
<dbReference type="AlphaFoldDB" id="A0A2S6NIV5"/>
<evidence type="ECO:0000256" key="11">
    <source>
        <dbReference type="ARBA" id="ARBA00025614"/>
    </source>
</evidence>
<evidence type="ECO:0000256" key="2">
    <source>
        <dbReference type="ARBA" id="ARBA00022448"/>
    </source>
</evidence>
<evidence type="ECO:0000256" key="10">
    <source>
        <dbReference type="ARBA" id="ARBA00025198"/>
    </source>
</evidence>
<dbReference type="PANTHER" id="PTHR33445:SF1">
    <property type="entry name" value="ATP SYNTHASE SUBUNIT B"/>
    <property type="match status" value="1"/>
</dbReference>
<feature type="coiled-coil region" evidence="15">
    <location>
        <begin position="115"/>
        <end position="153"/>
    </location>
</feature>
<comment type="function">
    <text evidence="11">Component of the F(0) channel, it forms part of the peripheral stalk, linking F(1) to F(0). The b'-subunit is a diverged and duplicated form of b found in plants and photosynthetic bacteria.</text>
</comment>
<dbReference type="InterPro" id="IPR050059">
    <property type="entry name" value="ATP_synthase_B_chain"/>
</dbReference>
<dbReference type="RefSeq" id="WP_104518727.1">
    <property type="nucleotide sequence ID" value="NZ_NHRY01000097.1"/>
</dbReference>
<reference evidence="17 18" key="1">
    <citation type="journal article" date="2018" name="Arch. Microbiol.">
        <title>New insights into the metabolic potential of the phototrophic purple bacterium Rhodopila globiformis DSM 161(T) from its draft genome sequence and evidence for a vanadium-dependent nitrogenase.</title>
        <authorList>
            <person name="Imhoff J.F."/>
            <person name="Rahn T."/>
            <person name="Kunzel S."/>
            <person name="Neulinger S.C."/>
        </authorList>
    </citation>
    <scope>NUCLEOTIDE SEQUENCE [LARGE SCALE GENOMIC DNA]</scope>
    <source>
        <strain evidence="17 18">DSM 161</strain>
    </source>
</reference>
<dbReference type="Pfam" id="PF00430">
    <property type="entry name" value="ATP-synt_B"/>
    <property type="match status" value="1"/>
</dbReference>
<feature type="transmembrane region" description="Helical" evidence="13">
    <location>
        <begin position="37"/>
        <end position="59"/>
    </location>
</feature>
<keyword evidence="8 13" id="KW-0472">Membrane</keyword>
<evidence type="ECO:0000256" key="13">
    <source>
        <dbReference type="HAMAP-Rule" id="MF_01398"/>
    </source>
</evidence>
<keyword evidence="7 13" id="KW-0406">Ion transport</keyword>
<feature type="chain" id="PRO_5015553200" description="ATP synthase subunit b" evidence="16">
    <location>
        <begin position="28"/>
        <end position="197"/>
    </location>
</feature>
<dbReference type="OrthoDB" id="7271837at2"/>
<keyword evidence="5 13" id="KW-0375">Hydrogen ion transport</keyword>
<name>A0A2S6NIV5_RHOGL</name>
<feature type="signal peptide" evidence="16">
    <location>
        <begin position="1"/>
        <end position="27"/>
    </location>
</feature>
<evidence type="ECO:0000256" key="9">
    <source>
        <dbReference type="ARBA" id="ARBA00023310"/>
    </source>
</evidence>
<gene>
    <name evidence="13" type="primary">atpF</name>
    <name evidence="17" type="ORF">CCS01_10090</name>
</gene>
<evidence type="ECO:0000256" key="8">
    <source>
        <dbReference type="ARBA" id="ARBA00023136"/>
    </source>
</evidence>
<keyword evidence="16" id="KW-0732">Signal</keyword>
<evidence type="ECO:0000256" key="6">
    <source>
        <dbReference type="ARBA" id="ARBA00022989"/>
    </source>
</evidence>
<organism evidence="17 18">
    <name type="scientific">Rhodopila globiformis</name>
    <name type="common">Rhodopseudomonas globiformis</name>
    <dbReference type="NCBI Taxonomy" id="1071"/>
    <lineage>
        <taxon>Bacteria</taxon>
        <taxon>Pseudomonadati</taxon>
        <taxon>Pseudomonadota</taxon>
        <taxon>Alphaproteobacteria</taxon>
        <taxon>Acetobacterales</taxon>
        <taxon>Acetobacteraceae</taxon>
        <taxon>Rhodopila</taxon>
    </lineage>
</organism>
<dbReference type="GO" id="GO:0046961">
    <property type="term" value="F:proton-transporting ATPase activity, rotational mechanism"/>
    <property type="evidence" value="ECO:0007669"/>
    <property type="project" value="TreeGrafter"/>
</dbReference>
<proteinExistence type="inferred from homology"/>
<sequence>MKLFPRMKLLLGAGLGASLMLPAVALAAEGMPQLDLANPLTTSQVIWGAIIFVVLYQVLTRNGLPLVASVLDERAARISMDLDGARAAKARADAGVADAREATAKARAEAQGAIAAAVEEAKKAAAAQAETLNARLEKQLADSEAQITAARAAAMGAIRQVATDTAATVVNRLTGISPDQGRLGAAVWSALAARGIG</sequence>
<comment type="subunit">
    <text evidence="13">F-type ATPases have 2 components, F(1) - the catalytic core - and F(0) - the membrane proton channel. F(1) has five subunits: alpha(3), beta(3), gamma(1), delta(1), epsilon(1). F(0) has three main subunits: a(1), b(2) and c(10-14). The alpha and beta chains form an alternating ring which encloses part of the gamma chain. F(1) is attached to F(0) by a central stalk formed by the gamma and epsilon chains, while a peripheral stalk is formed by the delta and b chains.</text>
</comment>
<evidence type="ECO:0000256" key="7">
    <source>
        <dbReference type="ARBA" id="ARBA00023065"/>
    </source>
</evidence>
<evidence type="ECO:0000313" key="18">
    <source>
        <dbReference type="Proteomes" id="UP000239724"/>
    </source>
</evidence>
<evidence type="ECO:0000256" key="16">
    <source>
        <dbReference type="SAM" id="SignalP"/>
    </source>
</evidence>
<comment type="function">
    <text evidence="10 13">F(1)F(0) ATP synthase produces ATP from ADP in the presence of a proton or sodium gradient. F-type ATPases consist of two structural domains, F(1) containing the extramembraneous catalytic core and F(0) containing the membrane proton channel, linked together by a central stalk and a peripheral stalk. During catalysis, ATP synthesis in the catalytic domain of F(1) is coupled via a rotary mechanism of the central stalk subunits to proton translocation.</text>
</comment>
<dbReference type="GO" id="GO:0005886">
    <property type="term" value="C:plasma membrane"/>
    <property type="evidence" value="ECO:0007669"/>
    <property type="project" value="UniProtKB-SubCell"/>
</dbReference>
<evidence type="ECO:0000256" key="3">
    <source>
        <dbReference type="ARBA" id="ARBA00022547"/>
    </source>
</evidence>